<evidence type="ECO:0000313" key="3">
    <source>
        <dbReference type="Proteomes" id="UP000320042"/>
    </source>
</evidence>
<keyword evidence="3" id="KW-1185">Reference proteome</keyword>
<comment type="caution">
    <text evidence="2">The sequence shown here is derived from an EMBL/GenBank/DDBJ whole genome shotgun (WGS) entry which is preliminary data.</text>
</comment>
<proteinExistence type="predicted"/>
<dbReference type="OrthoDB" id="609485at2"/>
<keyword evidence="1" id="KW-0732">Signal</keyword>
<evidence type="ECO:0000313" key="2">
    <source>
        <dbReference type="EMBL" id="TWR29009.1"/>
    </source>
</evidence>
<sequence>MILRKFTLLVSLIALFSASAFAQRDTVDLNTLLAKTVKFAGDYPIEKVYVHFDKRFYAAGDTAWFKAYVTMENHRPTNISTIVYLDIANNRDSIVQILKMPVTNGVASGSLIFLPSQYAQGNYHIRAYTAWMRNFEPDYFFNKNIAIGNAIDNDVKTNVSFKSSPTADGKLKVDAAITYNEAGIVQANKKVNWIVGLNGSEIAKGKGTTDANGILNVSFTGVANANLKNALLTTQMDMGERRTVTNNIAIKPAIGSKDVQFFPEGGELINGVRSRVAFKAIDINGLGIEAKGSVVDNAGTEVITFSSKHLGMGVFAMVPEEGKSYKANITFADGSKATYPLPRSMPGGINMTIYNAPADSNITLKISTNQNYFQANQNKHFYVIGQIGGAIFFAAKTTLQSQVYNASIPKRKFPTGLVQFTLLSAFGSPVSERLIFINHKDNLKLNIATDKKIYTTRQNVRLSVLAKNKLLPVQGNFSVSVIDEGKVPYDENNETTILSNLLLTSDLKGYIEKPNYYFLAKNATAEEDLDLLLLTQGYRRISYSNIINNRLPKLFLMPELNGIEIAGILRNNTGLPIAKGNLRLAIPGKQSVETITDMTGNFKLSNLNFKDSSQLTLSARNNPNNRNLMINVNPETVQSPSANAYAPDEITNIDSTFKPYLNNSKVRYDALHILKEVVIKSTVIKRAPHLDYPMLSTLPPLADQTIGAERIGSCPSLLTCLPAIALGITFDNNLLYLTRYYNTPNKAPVQIYVDGLAVDANYLNGVRGDNVENIEVFYKDGVSGINNMFGTMGIISITMKKIKKEKISFAQLQEMIPPPSILNFMPFGYAPVREFYSPKYIVPKTNGTTDLRTTIYWNPKVITDKTTGTSTFDFYNADSRGTYRVTIEGLDTDGNLGRSVIRYTVK</sequence>
<dbReference type="RefSeq" id="WP_146382193.1">
    <property type="nucleotide sequence ID" value="NZ_VOEJ01000005.1"/>
</dbReference>
<keyword evidence="2" id="KW-0378">Hydrolase</keyword>
<feature type="signal peptide" evidence="1">
    <location>
        <begin position="1"/>
        <end position="22"/>
    </location>
</feature>
<gene>
    <name evidence="2" type="ORF">FPZ43_12160</name>
</gene>
<keyword evidence="2" id="KW-0121">Carboxypeptidase</keyword>
<organism evidence="2 3">
    <name type="scientific">Mucilaginibacter pallidiroseus</name>
    <dbReference type="NCBI Taxonomy" id="2599295"/>
    <lineage>
        <taxon>Bacteria</taxon>
        <taxon>Pseudomonadati</taxon>
        <taxon>Bacteroidota</taxon>
        <taxon>Sphingobacteriia</taxon>
        <taxon>Sphingobacteriales</taxon>
        <taxon>Sphingobacteriaceae</taxon>
        <taxon>Mucilaginibacter</taxon>
    </lineage>
</organism>
<keyword evidence="2" id="KW-0645">Protease</keyword>
<feature type="chain" id="PRO_5021880968" evidence="1">
    <location>
        <begin position="23"/>
        <end position="906"/>
    </location>
</feature>
<dbReference type="AlphaFoldDB" id="A0A563UCM1"/>
<dbReference type="EMBL" id="VOEJ01000005">
    <property type="protein sequence ID" value="TWR29009.1"/>
    <property type="molecule type" value="Genomic_DNA"/>
</dbReference>
<dbReference type="Gene3D" id="2.60.40.1930">
    <property type="match status" value="1"/>
</dbReference>
<evidence type="ECO:0000256" key="1">
    <source>
        <dbReference type="SAM" id="SignalP"/>
    </source>
</evidence>
<name>A0A563UCM1_9SPHI</name>
<dbReference type="GO" id="GO:0004180">
    <property type="term" value="F:carboxypeptidase activity"/>
    <property type="evidence" value="ECO:0007669"/>
    <property type="project" value="UniProtKB-KW"/>
</dbReference>
<accession>A0A563UCM1</accession>
<dbReference type="Proteomes" id="UP000320042">
    <property type="component" value="Unassembled WGS sequence"/>
</dbReference>
<protein>
    <submittedName>
        <fullName evidence="2">Carboxypeptidase regulatory-like domain-containing protein</fullName>
    </submittedName>
</protein>
<reference evidence="2 3" key="1">
    <citation type="submission" date="2019-07" db="EMBL/GenBank/DDBJ databases">
        <authorList>
            <person name="Kim J."/>
        </authorList>
    </citation>
    <scope>NUCLEOTIDE SEQUENCE [LARGE SCALE GENOMIC DNA]</scope>
    <source>
        <strain evidence="3">dk17</strain>
    </source>
</reference>